<dbReference type="EMBL" id="CAEZTT010000072">
    <property type="protein sequence ID" value="CAB4577946.1"/>
    <property type="molecule type" value="Genomic_DNA"/>
</dbReference>
<proteinExistence type="predicted"/>
<protein>
    <submittedName>
        <fullName evidence="1">Unannotated protein</fullName>
    </submittedName>
</protein>
<evidence type="ECO:0000313" key="1">
    <source>
        <dbReference type="EMBL" id="CAB4577946.1"/>
    </source>
</evidence>
<dbReference type="PROSITE" id="PS51257">
    <property type="entry name" value="PROKAR_LIPOPROTEIN"/>
    <property type="match status" value="1"/>
</dbReference>
<accession>A0A6J6EPR4</accession>
<reference evidence="1" key="1">
    <citation type="submission" date="2020-05" db="EMBL/GenBank/DDBJ databases">
        <authorList>
            <person name="Chiriac C."/>
            <person name="Salcher M."/>
            <person name="Ghai R."/>
            <person name="Kavagutti S V."/>
        </authorList>
    </citation>
    <scope>NUCLEOTIDE SEQUENCE</scope>
</reference>
<gene>
    <name evidence="1" type="ORF">UFOPK1726_00693</name>
</gene>
<name>A0A6J6EPR4_9ZZZZ</name>
<dbReference type="AlphaFoldDB" id="A0A6J6EPR4"/>
<organism evidence="1">
    <name type="scientific">freshwater metagenome</name>
    <dbReference type="NCBI Taxonomy" id="449393"/>
    <lineage>
        <taxon>unclassified sequences</taxon>
        <taxon>metagenomes</taxon>
        <taxon>ecological metagenomes</taxon>
    </lineage>
</organism>
<sequence length="99" mass="11091">MKKLNTIVLLSFLAISLFSCTDAGTLVKVDEGNNDEIEVLKYFYSDGAYVYVARFKDTPNVVSTTWNEVHGKTTVRIGNVVIFENDSVQVLLKNQDTQP</sequence>